<organism evidence="2 3">
    <name type="scientific">Candidatus Chryseobacterium massiliense</name>
    <dbReference type="NCBI Taxonomy" id="204089"/>
    <lineage>
        <taxon>Bacteria</taxon>
        <taxon>Pseudomonadati</taxon>
        <taxon>Bacteroidota</taxon>
        <taxon>Flavobacteriia</taxon>
        <taxon>Flavobacteriales</taxon>
        <taxon>Weeksellaceae</taxon>
        <taxon>Chryseobacterium group</taxon>
        <taxon>Chryseobacterium</taxon>
    </lineage>
</organism>
<reference evidence="2 3" key="1">
    <citation type="journal article" date="2004" name="Emerg. Infect. Dis.">
        <title>Amoebae-resisting bacteria isolated from human nasal swabs by amoebal coculture.</title>
        <authorList>
            <person name="Greub G."/>
            <person name="La Scola B."/>
            <person name="Raoult D."/>
        </authorList>
    </citation>
    <scope>NUCLEOTIDE SEQUENCE [LARGE SCALE GENOMIC DNA]</scope>
    <source>
        <strain evidence="2 3">CCUG 51329</strain>
    </source>
</reference>
<accession>A0A3D9ANK7</accession>
<protein>
    <recommendedName>
        <fullName evidence="1">DUF6705 domain-containing protein</fullName>
    </recommendedName>
</protein>
<dbReference type="InterPro" id="IPR046551">
    <property type="entry name" value="DUF6705"/>
</dbReference>
<dbReference type="RefSeq" id="WP_116099666.1">
    <property type="nucleotide sequence ID" value="NZ_QNVU01000046.1"/>
</dbReference>
<dbReference type="Proteomes" id="UP000256924">
    <property type="component" value="Unassembled WGS sequence"/>
</dbReference>
<evidence type="ECO:0000259" key="1">
    <source>
        <dbReference type="Pfam" id="PF20448"/>
    </source>
</evidence>
<keyword evidence="3" id="KW-1185">Reference proteome</keyword>
<evidence type="ECO:0000313" key="2">
    <source>
        <dbReference type="EMBL" id="REC42712.1"/>
    </source>
</evidence>
<proteinExistence type="predicted"/>
<evidence type="ECO:0000313" key="3">
    <source>
        <dbReference type="Proteomes" id="UP000256924"/>
    </source>
</evidence>
<dbReference type="PROSITE" id="PS51257">
    <property type="entry name" value="PROKAR_LIPOPROTEIN"/>
    <property type="match status" value="1"/>
</dbReference>
<comment type="caution">
    <text evidence="2">The sequence shown here is derived from an EMBL/GenBank/DDBJ whole genome shotgun (WGS) entry which is preliminary data.</text>
</comment>
<dbReference type="AlphaFoldDB" id="A0A3D9ANK7"/>
<dbReference type="Pfam" id="PF20448">
    <property type="entry name" value="DUF6705"/>
    <property type="match status" value="1"/>
</dbReference>
<dbReference type="EMBL" id="QNVU01000046">
    <property type="protein sequence ID" value="REC42712.1"/>
    <property type="molecule type" value="Genomic_DNA"/>
</dbReference>
<sequence length="189" mass="21602">MKKILSILIMTFLIVSCKGQQYPLNTNYEEVPNNAYLKDLNNELNPYIGIYKANFEGNEITLYITKDIYKFFDLYSKKYYQDVLSIKYIVKNSSGTVLQDTKNMNFQPDQIKFTIFSIGTQPSNNLVIFHYGGTNCGVGWGKVTLKKLNSTQISWDYNPNSTSVGDDCPSTADKTVYLPETDNLIFTKQ</sequence>
<name>A0A3D9ANK7_9FLAO</name>
<feature type="domain" description="DUF6705" evidence="1">
    <location>
        <begin position="1"/>
        <end position="189"/>
    </location>
</feature>
<gene>
    <name evidence="2" type="ORF">DRF68_17320</name>
</gene>